<sequence>MAAYRKVLEVQRILDITQIRIEVSVDILDSMRTQCASTSEITHEEIKDLETKLIKLYSTQLVTKATLTDPIPAEINQYPSLQLWLRTVGLTQESIQMVCSHVNTLEALKEKSEHELSCMLNEKSIHYQEEHRRLCKALHCLRQCIDIMMKEGMENVCDDLDLYWDSWNSYHLRNEVFPKPIQFRTARRSIPSENSIPYHNNNNNNNNLNNDMLPSASIASLILSSPSYIPSLPKQGYEFKFPSTPPPRRKYFMGVQNNILQPEEIGEVFPLAKSKSHESHLASRPDNIQLNNDDISSSFKSNSSKKESDSSVRNPTEPSSFGTIDSGREESFLPCYNSPIKSHNKSPVKSPVKSPIKSPIIKSPVKPSNKLPVKSPPLSICTTNAKTDDSSLKETVNLEVPTSPCTTPTVLRGIGHTITHRFTKSFNVMTICDYCEKSMFMNILKCKDCKYRCHRECASKAPASCGLPEELFMEFTRSVHGNNVNVSPVLSRPGVTFPNSHNVNVIGSLNHRDRRRSYTQSSMNIAFHGDSSPNIFTYNRSTPSSPALLSATISHSMHCFLKQQFCFPDIPNKKRRHLRNWKRQHKDPKLIANVLNDKSEKDDIFDTCQDRIVNISRSDNSHSHTMPLSIDSLDSLFSDNGGDETGYDWPRQNSILMRDWDISYNKLVFGELIGEGRFATVYKGVYHGEVAIKVLNMNYCSNNEKILQEFRLKTAMFQKTRHDNVTLFLGACTNPPQLVVVSRLTRGQTLYTLLHLRKDRFSLAQLMRITEQICHGMGYLHARGIIHKDLRSKNIFYECGQIVISDFGLFDVTKLCYGYRRNNELNVPPNWLCYLAPEIVRQLRPISRGLDRLPFSMHSDTYAFGTIWYELLCGELPFRGQPTEAIIWQVGKGMKQSLANLQTSREVKDILILCWSYHARIRPNFTEIRNLLQKLPCKKLERSSSNPMNFSRSAESMF</sequence>
<keyword evidence="1" id="KW-0808">Transferase</keyword>
<keyword evidence="13" id="KW-1185">Reference proteome</keyword>
<dbReference type="OrthoDB" id="774951at2759"/>
<dbReference type="GO" id="GO:0004674">
    <property type="term" value="F:protein serine/threonine kinase activity"/>
    <property type="evidence" value="ECO:0007669"/>
    <property type="project" value="UniProtKB-EC"/>
</dbReference>
<evidence type="ECO:0000256" key="1">
    <source>
        <dbReference type="ARBA" id="ARBA00022679"/>
    </source>
</evidence>
<dbReference type="Gene3D" id="1.10.150.50">
    <property type="entry name" value="Transcription Factor, Ets-1"/>
    <property type="match status" value="1"/>
</dbReference>
<organism evidence="13 14">
    <name type="scientific">Pogonomyrmex barbatus</name>
    <name type="common">red harvester ant</name>
    <dbReference type="NCBI Taxonomy" id="144034"/>
    <lineage>
        <taxon>Eukaryota</taxon>
        <taxon>Metazoa</taxon>
        <taxon>Ecdysozoa</taxon>
        <taxon>Arthropoda</taxon>
        <taxon>Hexapoda</taxon>
        <taxon>Insecta</taxon>
        <taxon>Pterygota</taxon>
        <taxon>Neoptera</taxon>
        <taxon>Endopterygota</taxon>
        <taxon>Hymenoptera</taxon>
        <taxon>Apocrita</taxon>
        <taxon>Aculeata</taxon>
        <taxon>Formicoidea</taxon>
        <taxon>Formicidae</taxon>
        <taxon>Myrmicinae</taxon>
        <taxon>Pogonomyrmex</taxon>
    </lineage>
</organism>
<dbReference type="SUPFAM" id="SSF56112">
    <property type="entry name" value="Protein kinase-like (PK-like)"/>
    <property type="match status" value="1"/>
</dbReference>
<evidence type="ECO:0000259" key="11">
    <source>
        <dbReference type="PROSITE" id="PS50011"/>
    </source>
</evidence>
<dbReference type="Pfam" id="PF00130">
    <property type="entry name" value="C1_1"/>
    <property type="match status" value="1"/>
</dbReference>
<dbReference type="InterPro" id="IPR051681">
    <property type="entry name" value="Ser/Thr_Kinases-Pseudokinases"/>
</dbReference>
<dbReference type="InterPro" id="IPR046933">
    <property type="entry name" value="SAM_KSR1_N_sf"/>
</dbReference>
<comment type="catalytic activity">
    <reaction evidence="8">
        <text>L-seryl-[protein] + ATP = O-phospho-L-seryl-[protein] + ADP + H(+)</text>
        <dbReference type="Rhea" id="RHEA:17989"/>
        <dbReference type="Rhea" id="RHEA-COMP:9863"/>
        <dbReference type="Rhea" id="RHEA-COMP:11604"/>
        <dbReference type="ChEBI" id="CHEBI:15378"/>
        <dbReference type="ChEBI" id="CHEBI:29999"/>
        <dbReference type="ChEBI" id="CHEBI:30616"/>
        <dbReference type="ChEBI" id="CHEBI:83421"/>
        <dbReference type="ChEBI" id="CHEBI:456216"/>
        <dbReference type="EC" id="2.7.11.1"/>
    </reaction>
</comment>
<evidence type="ECO:0000256" key="4">
    <source>
        <dbReference type="ARBA" id="ARBA00022777"/>
    </source>
</evidence>
<dbReference type="InterPro" id="IPR000719">
    <property type="entry name" value="Prot_kinase_dom"/>
</dbReference>
<dbReference type="PROSITE" id="PS00107">
    <property type="entry name" value="PROTEIN_KINASE_ATP"/>
    <property type="match status" value="1"/>
</dbReference>
<dbReference type="PANTHER" id="PTHR44329:SF253">
    <property type="entry name" value="KINASE SUPPRESSOR OF RAS 2"/>
    <property type="match status" value="1"/>
</dbReference>
<feature type="region of interest" description="Disordered" evidence="10">
    <location>
        <begin position="276"/>
        <end position="326"/>
    </location>
</feature>
<dbReference type="PROSITE" id="PS50011">
    <property type="entry name" value="PROTEIN_KINASE_DOM"/>
    <property type="match status" value="1"/>
</dbReference>
<keyword evidence="6 9" id="KW-0067">ATP-binding</keyword>
<dbReference type="Gene3D" id="3.30.200.20">
    <property type="entry name" value="Phosphorylase Kinase, domain 1"/>
    <property type="match status" value="1"/>
</dbReference>
<accession>A0A6I9W011</accession>
<feature type="binding site" evidence="9">
    <location>
        <position position="693"/>
    </location>
    <ligand>
        <name>ATP</name>
        <dbReference type="ChEBI" id="CHEBI:30616"/>
    </ligand>
</feature>
<dbReference type="InterPro" id="IPR002219">
    <property type="entry name" value="PKC_DAG/PE"/>
</dbReference>
<evidence type="ECO:0000256" key="5">
    <source>
        <dbReference type="ARBA" id="ARBA00022833"/>
    </source>
</evidence>
<evidence type="ECO:0000256" key="3">
    <source>
        <dbReference type="ARBA" id="ARBA00022741"/>
    </source>
</evidence>
<dbReference type="CTD" id="40660"/>
<dbReference type="Pfam" id="PF20406">
    <property type="entry name" value="SAM_KSR1_N"/>
    <property type="match status" value="1"/>
</dbReference>
<dbReference type="SMART" id="SM00109">
    <property type="entry name" value="C1"/>
    <property type="match status" value="1"/>
</dbReference>
<dbReference type="Pfam" id="PF07714">
    <property type="entry name" value="PK_Tyr_Ser-Thr"/>
    <property type="match status" value="1"/>
</dbReference>
<dbReference type="AlphaFoldDB" id="A0A6I9W011"/>
<dbReference type="CDD" id="cd20812">
    <property type="entry name" value="C1_KSR"/>
    <property type="match status" value="1"/>
</dbReference>
<dbReference type="GeneID" id="105424425"/>
<dbReference type="RefSeq" id="XP_011632952.2">
    <property type="nucleotide sequence ID" value="XM_011634650.2"/>
</dbReference>
<evidence type="ECO:0000256" key="9">
    <source>
        <dbReference type="PROSITE-ProRule" id="PRU10141"/>
    </source>
</evidence>
<keyword evidence="3 9" id="KW-0547">Nucleotide-binding</keyword>
<proteinExistence type="predicted"/>
<protein>
    <submittedName>
        <fullName evidence="14">LOW QUALITY PROTEIN: kinase suppressor of Ras 2</fullName>
    </submittedName>
</protein>
<dbReference type="GO" id="GO:0046872">
    <property type="term" value="F:metal ion binding"/>
    <property type="evidence" value="ECO:0007669"/>
    <property type="project" value="UniProtKB-KW"/>
</dbReference>
<dbReference type="SUPFAM" id="SSF57889">
    <property type="entry name" value="Cysteine-rich domain"/>
    <property type="match status" value="1"/>
</dbReference>
<dbReference type="Gene3D" id="6.10.140.1120">
    <property type="match status" value="1"/>
</dbReference>
<evidence type="ECO:0000313" key="13">
    <source>
        <dbReference type="Proteomes" id="UP000504615"/>
    </source>
</evidence>
<feature type="compositionally biased region" description="Polar residues" evidence="10">
    <location>
        <begin position="312"/>
        <end position="323"/>
    </location>
</feature>
<dbReference type="FunFam" id="3.30.200.20:FF:000034">
    <property type="entry name" value="Kinase suppressor of Ras 1"/>
    <property type="match status" value="1"/>
</dbReference>
<dbReference type="Pfam" id="PF13543">
    <property type="entry name" value="SAM_KSR1"/>
    <property type="match status" value="1"/>
</dbReference>
<evidence type="ECO:0000256" key="6">
    <source>
        <dbReference type="ARBA" id="ARBA00022840"/>
    </source>
</evidence>
<feature type="domain" description="Phorbol-ester/DAG-type" evidence="12">
    <location>
        <begin position="419"/>
        <end position="465"/>
    </location>
</feature>
<dbReference type="PROSITE" id="PS00479">
    <property type="entry name" value="ZF_DAG_PE_1"/>
    <property type="match status" value="1"/>
</dbReference>
<dbReference type="InterPro" id="IPR046349">
    <property type="entry name" value="C1-like_sf"/>
</dbReference>
<dbReference type="InterPro" id="IPR011009">
    <property type="entry name" value="Kinase-like_dom_sf"/>
</dbReference>
<feature type="compositionally biased region" description="Low complexity" evidence="10">
    <location>
        <begin position="291"/>
        <end position="302"/>
    </location>
</feature>
<keyword evidence="5" id="KW-0862">Zinc</keyword>
<dbReference type="Gene3D" id="1.10.510.10">
    <property type="entry name" value="Transferase(Phosphotransferase) domain 1"/>
    <property type="match status" value="1"/>
</dbReference>
<evidence type="ECO:0000313" key="14">
    <source>
        <dbReference type="RefSeq" id="XP_011632952.2"/>
    </source>
</evidence>
<feature type="region of interest" description="Disordered" evidence="10">
    <location>
        <begin position="342"/>
        <end position="371"/>
    </location>
</feature>
<evidence type="ECO:0000256" key="7">
    <source>
        <dbReference type="ARBA" id="ARBA00047899"/>
    </source>
</evidence>
<comment type="catalytic activity">
    <reaction evidence="7">
        <text>L-threonyl-[protein] + ATP = O-phospho-L-threonyl-[protein] + ADP + H(+)</text>
        <dbReference type="Rhea" id="RHEA:46608"/>
        <dbReference type="Rhea" id="RHEA-COMP:11060"/>
        <dbReference type="Rhea" id="RHEA-COMP:11605"/>
        <dbReference type="ChEBI" id="CHEBI:15378"/>
        <dbReference type="ChEBI" id="CHEBI:30013"/>
        <dbReference type="ChEBI" id="CHEBI:30616"/>
        <dbReference type="ChEBI" id="CHEBI:61977"/>
        <dbReference type="ChEBI" id="CHEBI:456216"/>
        <dbReference type="EC" id="2.7.11.1"/>
    </reaction>
</comment>
<dbReference type="Gene3D" id="3.30.60.20">
    <property type="match status" value="1"/>
</dbReference>
<dbReference type="InterPro" id="IPR025561">
    <property type="entry name" value="KSR_SAM-like_dom"/>
</dbReference>
<gene>
    <name evidence="14" type="primary">LOC105424425</name>
</gene>
<dbReference type="InterPro" id="IPR017441">
    <property type="entry name" value="Protein_kinase_ATP_BS"/>
</dbReference>
<feature type="compositionally biased region" description="Low complexity" evidence="10">
    <location>
        <begin position="345"/>
        <end position="368"/>
    </location>
</feature>
<dbReference type="PROSITE" id="PS50081">
    <property type="entry name" value="ZF_DAG_PE_2"/>
    <property type="match status" value="1"/>
</dbReference>
<dbReference type="InterPro" id="IPR013761">
    <property type="entry name" value="SAM/pointed_sf"/>
</dbReference>
<evidence type="ECO:0000256" key="8">
    <source>
        <dbReference type="ARBA" id="ARBA00048679"/>
    </source>
</evidence>
<name>A0A6I9W011_9HYME</name>
<dbReference type="Proteomes" id="UP000504615">
    <property type="component" value="Unplaced"/>
</dbReference>
<keyword evidence="4 14" id="KW-0418">Kinase</keyword>
<dbReference type="PANTHER" id="PTHR44329">
    <property type="entry name" value="SERINE/THREONINE-PROTEIN KINASE TNNI3K-RELATED"/>
    <property type="match status" value="1"/>
</dbReference>
<dbReference type="KEGG" id="pbar:105424425"/>
<dbReference type="FunFam" id="1.10.510.10:FF:000107">
    <property type="entry name" value="kinase suppressor of Ras 1"/>
    <property type="match status" value="1"/>
</dbReference>
<dbReference type="InterPro" id="IPR001245">
    <property type="entry name" value="Ser-Thr/Tyr_kinase_cat_dom"/>
</dbReference>
<dbReference type="GO" id="GO:0005524">
    <property type="term" value="F:ATP binding"/>
    <property type="evidence" value="ECO:0007669"/>
    <property type="project" value="UniProtKB-UniRule"/>
</dbReference>
<reference evidence="14" key="1">
    <citation type="submission" date="2025-08" db="UniProtKB">
        <authorList>
            <consortium name="RefSeq"/>
        </authorList>
    </citation>
    <scope>IDENTIFICATION</scope>
</reference>
<evidence type="ECO:0000256" key="2">
    <source>
        <dbReference type="ARBA" id="ARBA00022723"/>
    </source>
</evidence>
<keyword evidence="2" id="KW-0479">Metal-binding</keyword>
<evidence type="ECO:0000259" key="12">
    <source>
        <dbReference type="PROSITE" id="PS50081"/>
    </source>
</evidence>
<evidence type="ECO:0000256" key="10">
    <source>
        <dbReference type="SAM" id="MobiDB-lite"/>
    </source>
</evidence>
<dbReference type="InterPro" id="IPR046861">
    <property type="entry name" value="SAM_KSR1_N"/>
</dbReference>
<feature type="domain" description="Protein kinase" evidence="11">
    <location>
        <begin position="667"/>
        <end position="935"/>
    </location>
</feature>